<evidence type="ECO:0000313" key="3">
    <source>
        <dbReference type="Proteomes" id="UP000777438"/>
    </source>
</evidence>
<feature type="compositionally biased region" description="Basic residues" evidence="1">
    <location>
        <begin position="736"/>
        <end position="745"/>
    </location>
</feature>
<reference evidence="2 3" key="1">
    <citation type="journal article" date="2021" name="Nat. Commun.">
        <title>Genetic determinants of endophytism in the Arabidopsis root mycobiome.</title>
        <authorList>
            <person name="Mesny F."/>
            <person name="Miyauchi S."/>
            <person name="Thiergart T."/>
            <person name="Pickel B."/>
            <person name="Atanasova L."/>
            <person name="Karlsson M."/>
            <person name="Huettel B."/>
            <person name="Barry K.W."/>
            <person name="Haridas S."/>
            <person name="Chen C."/>
            <person name="Bauer D."/>
            <person name="Andreopoulos W."/>
            <person name="Pangilinan J."/>
            <person name="LaButti K."/>
            <person name="Riley R."/>
            <person name="Lipzen A."/>
            <person name="Clum A."/>
            <person name="Drula E."/>
            <person name="Henrissat B."/>
            <person name="Kohler A."/>
            <person name="Grigoriev I.V."/>
            <person name="Martin F.M."/>
            <person name="Hacquard S."/>
        </authorList>
    </citation>
    <scope>NUCLEOTIDE SEQUENCE [LARGE SCALE GENOMIC DNA]</scope>
    <source>
        <strain evidence="2 3">MPI-CAGE-CH-0241</strain>
    </source>
</reference>
<dbReference type="OrthoDB" id="4227485at2759"/>
<feature type="compositionally biased region" description="Polar residues" evidence="1">
    <location>
        <begin position="720"/>
        <end position="735"/>
    </location>
</feature>
<dbReference type="AlphaFoldDB" id="A0A9P8VWM6"/>
<dbReference type="Pfam" id="PF12520">
    <property type="entry name" value="DUF3723"/>
    <property type="match status" value="1"/>
</dbReference>
<comment type="caution">
    <text evidence="2">The sequence shown here is derived from an EMBL/GenBank/DDBJ whole genome shotgun (WGS) entry which is preliminary data.</text>
</comment>
<feature type="region of interest" description="Disordered" evidence="1">
    <location>
        <begin position="684"/>
        <end position="793"/>
    </location>
</feature>
<feature type="region of interest" description="Disordered" evidence="1">
    <location>
        <begin position="826"/>
        <end position="883"/>
    </location>
</feature>
<feature type="compositionally biased region" description="Basic and acidic residues" evidence="1">
    <location>
        <begin position="753"/>
        <end position="763"/>
    </location>
</feature>
<dbReference type="InterPro" id="IPR022198">
    <property type="entry name" value="DUF3723"/>
</dbReference>
<organism evidence="2 3">
    <name type="scientific">Thelonectria olida</name>
    <dbReference type="NCBI Taxonomy" id="1576542"/>
    <lineage>
        <taxon>Eukaryota</taxon>
        <taxon>Fungi</taxon>
        <taxon>Dikarya</taxon>
        <taxon>Ascomycota</taxon>
        <taxon>Pezizomycotina</taxon>
        <taxon>Sordariomycetes</taxon>
        <taxon>Hypocreomycetidae</taxon>
        <taxon>Hypocreales</taxon>
        <taxon>Nectriaceae</taxon>
        <taxon>Thelonectria</taxon>
    </lineage>
</organism>
<dbReference type="Proteomes" id="UP000777438">
    <property type="component" value="Unassembled WGS sequence"/>
</dbReference>
<proteinExistence type="predicted"/>
<keyword evidence="3" id="KW-1185">Reference proteome</keyword>
<protein>
    <submittedName>
        <fullName evidence="2">Uncharacterized protein</fullName>
    </submittedName>
</protein>
<sequence length="932" mass="105164">MANEAIALLGIVQVPISNLEFITDMGERLYSEAHTDRLQALFSKTTIDHQNENHWVDGYIDNSDVTSVLDQFGGLPALRQKNANKLFPNLNNQLIGFTQGRHRITAAKQIDRKSWWTVRLFCADLSILRTSWVVQKQTEQYHHEEPNTNGHIYSKLRSYDGNSEFFYEWYMRLSPHKKQAFKAINRRPDIAAELNRLTDFPGLIDQLYLGNYRRYFAWRILTPKCINPIHTAWSRFTAGRSEIKRCVDLETVKQLEGRVPAVSQTDHEWIRHAFANKTVFRGVIDPQKRHEIEKAVLDASFMIPSLRSFQTNMLFLGIAAQVIWSHLIPSEIRDMVKANHTLQSVLRDCWTPTESWVEVQEGEFRAVSGAPCFDLSYNQLFLAAFRQFPYLSESRPKLEPGQGVPFSKFNNAASSRILFQRRASLFGFHNSLIDEGASSPLWIPESECFICNFEGEFAAQDIDELAFYSRPERRWGRPYARLFPTVQQVAFLPCLFANDSHRSGVDTAFVLRDLIQTFLNPCTFDFDSSRTCSINEHAHEGCAVPETAIWGPTVQSPGAIERITGQDIEMDHAHISAPVTWNTDIPDTSIEHMDSTQMDMDVDSPISSQLLSSCPADEDVIMEDDDSSTVANLIQEYEELESWDQSCESGDQMPPDLSASIPRSLKNLDQLSGTTISVSDSIPTLSFQESPSNDIEKSDLLSSCSELPRSTVPTPPHMVQSHQTSRSNAPQGTPRHTNRRRKHRAKDILYNSETREKPLRIYETHPVSRGSSSGPRSTVPSPPPHSRRTWGNDGMVQVFPNACQSVTTLTPRSTIATPPEWLHVTSTGSSRLSNTETSPFNQSPISSQALRWPPGRSSEPSREVRLAPSMASSSSLPRSTCPTPSHGKGYWYTNHQAASGTVGNTREVRQCPLPSDWQGFIESDDSMTTISF</sequence>
<evidence type="ECO:0000313" key="2">
    <source>
        <dbReference type="EMBL" id="KAH6881116.1"/>
    </source>
</evidence>
<name>A0A9P8VWM6_9HYPO</name>
<feature type="compositionally biased region" description="Polar residues" evidence="1">
    <location>
        <begin position="826"/>
        <end position="849"/>
    </location>
</feature>
<evidence type="ECO:0000256" key="1">
    <source>
        <dbReference type="SAM" id="MobiDB-lite"/>
    </source>
</evidence>
<accession>A0A9P8VWM6</accession>
<gene>
    <name evidence="2" type="ORF">B0T10DRAFT_463619</name>
</gene>
<dbReference type="EMBL" id="JAGPYM010000024">
    <property type="protein sequence ID" value="KAH6881116.1"/>
    <property type="molecule type" value="Genomic_DNA"/>
</dbReference>
<feature type="compositionally biased region" description="Polar residues" evidence="1">
    <location>
        <begin position="684"/>
        <end position="693"/>
    </location>
</feature>
<feature type="compositionally biased region" description="Low complexity" evidence="1">
    <location>
        <begin position="765"/>
        <end position="779"/>
    </location>
</feature>
<feature type="compositionally biased region" description="Low complexity" evidence="1">
    <location>
        <begin position="866"/>
        <end position="879"/>
    </location>
</feature>